<evidence type="ECO:0000313" key="2">
    <source>
        <dbReference type="Proteomes" id="UP001209922"/>
    </source>
</evidence>
<name>A0ABT3JXD8_9XANT</name>
<sequence length="178" mass="18064">MNLRPLIVVAGLLVAVGTASAVDLKGLKKSLGEGSSTGQDSESLSSLRSLGDSLGELSLPAISGNTAGNAAGVLEYCVKRKYLSGNAVASVKDKLLSKYGLGDAKAAEQDSGYQSGLQGILQGDGGKSFDLDSVSDKLKDKGCATCWTMPASWSEPTGGECVVDAPTHAGAGGVRRSR</sequence>
<reference evidence="1 2" key="1">
    <citation type="submission" date="2022-10" db="EMBL/GenBank/DDBJ databases">
        <title>Xanthomonas sp. H13-6.</title>
        <authorList>
            <person name="Liu X."/>
            <person name="Deng Z."/>
            <person name="Jiang Y."/>
            <person name="Yu T."/>
            <person name="Ai J."/>
        </authorList>
    </citation>
    <scope>NUCLEOTIDE SEQUENCE [LARGE SCALE GENOMIC DNA]</scope>
    <source>
        <strain evidence="1 2">H13-6</strain>
    </source>
</reference>
<dbReference type="Pfam" id="PF10696">
    <property type="entry name" value="DUF2501"/>
    <property type="match status" value="1"/>
</dbReference>
<protein>
    <submittedName>
        <fullName evidence="1">DUF2501 domain-containing protein</fullName>
    </submittedName>
</protein>
<comment type="caution">
    <text evidence="1">The sequence shown here is derived from an EMBL/GenBank/DDBJ whole genome shotgun (WGS) entry which is preliminary data.</text>
</comment>
<dbReference type="Proteomes" id="UP001209922">
    <property type="component" value="Unassembled WGS sequence"/>
</dbReference>
<keyword evidence="2" id="KW-1185">Reference proteome</keyword>
<gene>
    <name evidence="1" type="ORF">OK345_11510</name>
</gene>
<accession>A0ABT3JXD8</accession>
<dbReference type="RefSeq" id="WP_265128117.1">
    <property type="nucleotide sequence ID" value="NZ_JAPCHY010000009.1"/>
</dbReference>
<proteinExistence type="predicted"/>
<dbReference type="InterPro" id="IPR019637">
    <property type="entry name" value="DUF2501"/>
</dbReference>
<organism evidence="1 2">
    <name type="scientific">Xanthomonas chitinilytica</name>
    <dbReference type="NCBI Taxonomy" id="2989819"/>
    <lineage>
        <taxon>Bacteria</taxon>
        <taxon>Pseudomonadati</taxon>
        <taxon>Pseudomonadota</taxon>
        <taxon>Gammaproteobacteria</taxon>
        <taxon>Lysobacterales</taxon>
        <taxon>Lysobacteraceae</taxon>
        <taxon>Xanthomonas</taxon>
    </lineage>
</organism>
<dbReference type="EMBL" id="JAPCHY010000009">
    <property type="protein sequence ID" value="MCW4473131.1"/>
    <property type="molecule type" value="Genomic_DNA"/>
</dbReference>
<evidence type="ECO:0000313" key="1">
    <source>
        <dbReference type="EMBL" id="MCW4473131.1"/>
    </source>
</evidence>